<sequence length="129" mass="14661">MMFSKMTSNIKVSVIPEYDSKNSYPSENRYVFKYNITIENDGSFPIKVLKRKWLIFDVGFGFTEIIGDGIIGLTPEIGTDENFAYFSNVMLRSGVGSMSGKYLVKNLETQETFEIDIPKFNLLSEVLSN</sequence>
<feature type="domain" description="ApaG" evidence="1">
    <location>
        <begin position="4"/>
        <end position="129"/>
    </location>
</feature>
<dbReference type="Proteomes" id="UP000256686">
    <property type="component" value="Unassembled WGS sequence"/>
</dbReference>
<organism evidence="2 3">
    <name type="scientific">Chryseobacterium pennae</name>
    <dbReference type="NCBI Taxonomy" id="2258962"/>
    <lineage>
        <taxon>Bacteria</taxon>
        <taxon>Pseudomonadati</taxon>
        <taxon>Bacteroidota</taxon>
        <taxon>Flavobacteriia</taxon>
        <taxon>Flavobacteriales</taxon>
        <taxon>Weeksellaceae</taxon>
        <taxon>Chryseobacterium group</taxon>
        <taxon>Chryseobacterium</taxon>
    </lineage>
</organism>
<evidence type="ECO:0000313" key="2">
    <source>
        <dbReference type="EMBL" id="REC59742.1"/>
    </source>
</evidence>
<evidence type="ECO:0000259" key="1">
    <source>
        <dbReference type="PROSITE" id="PS51087"/>
    </source>
</evidence>
<keyword evidence="3" id="KW-1185">Reference proteome</keyword>
<dbReference type="RefSeq" id="WP_115973377.1">
    <property type="nucleotide sequence ID" value="NZ_QNVT01000033.1"/>
</dbReference>
<protein>
    <submittedName>
        <fullName evidence="2">Co2+/Mg2+ efflux protein ApaG</fullName>
    </submittedName>
</protein>
<dbReference type="InterPro" id="IPR007474">
    <property type="entry name" value="ApaG_domain"/>
</dbReference>
<proteinExistence type="predicted"/>
<name>A0A3D9C2H9_9FLAO</name>
<dbReference type="SUPFAM" id="SSF110069">
    <property type="entry name" value="ApaG-like"/>
    <property type="match status" value="1"/>
</dbReference>
<dbReference type="AlphaFoldDB" id="A0A3D9C2H9"/>
<accession>A0A3D9C2H9</accession>
<reference evidence="3" key="1">
    <citation type="submission" date="2018-06" db="EMBL/GenBank/DDBJ databases">
        <authorList>
            <person name="Lum Nde A."/>
            <person name="Hugo C."/>
        </authorList>
    </citation>
    <scope>NUCLEOTIDE SEQUENCE [LARGE SCALE GENOMIC DNA]</scope>
    <source>
        <strain evidence="3">1_F178</strain>
    </source>
</reference>
<comment type="caution">
    <text evidence="2">The sequence shown here is derived from an EMBL/GenBank/DDBJ whole genome shotgun (WGS) entry which is preliminary data.</text>
</comment>
<dbReference type="InterPro" id="IPR036767">
    <property type="entry name" value="ApaG_sf"/>
</dbReference>
<dbReference type="PANTHER" id="PTHR14289:SF16">
    <property type="entry name" value="POLYMERASE DELTA-INTERACTING PROTEIN 2"/>
    <property type="match status" value="1"/>
</dbReference>
<dbReference type="Pfam" id="PF04379">
    <property type="entry name" value="DUF525"/>
    <property type="match status" value="1"/>
</dbReference>
<dbReference type="NCBIfam" id="NF003967">
    <property type="entry name" value="PRK05461.1"/>
    <property type="match status" value="1"/>
</dbReference>
<dbReference type="EMBL" id="QNVT01000033">
    <property type="protein sequence ID" value="REC59742.1"/>
    <property type="molecule type" value="Genomic_DNA"/>
</dbReference>
<dbReference type="PROSITE" id="PS51087">
    <property type="entry name" value="APAG"/>
    <property type="match status" value="1"/>
</dbReference>
<evidence type="ECO:0000313" key="3">
    <source>
        <dbReference type="Proteomes" id="UP000256686"/>
    </source>
</evidence>
<gene>
    <name evidence="2" type="ORF">DRF65_24630</name>
</gene>
<dbReference type="Gene3D" id="2.60.40.1470">
    <property type="entry name" value="ApaG domain"/>
    <property type="match status" value="1"/>
</dbReference>
<dbReference type="PANTHER" id="PTHR14289">
    <property type="entry name" value="F-BOX ONLY PROTEIN 3"/>
    <property type="match status" value="1"/>
</dbReference>
<dbReference type="GO" id="GO:0070987">
    <property type="term" value="P:error-free translesion synthesis"/>
    <property type="evidence" value="ECO:0007669"/>
    <property type="project" value="TreeGrafter"/>
</dbReference>